<gene>
    <name evidence="7" type="primary">nagA_1</name>
    <name evidence="7" type="ORF">GCM10009539_51910</name>
</gene>
<comment type="caution">
    <text evidence="7">The sequence shown here is derived from an EMBL/GenBank/DDBJ whole genome shotgun (WGS) entry which is preliminary data.</text>
</comment>
<dbReference type="PANTHER" id="PTHR11113">
    <property type="entry name" value="N-ACETYLGLUCOSAMINE-6-PHOSPHATE DEACETYLASE"/>
    <property type="match status" value="1"/>
</dbReference>
<evidence type="ECO:0000259" key="6">
    <source>
        <dbReference type="Pfam" id="PF01979"/>
    </source>
</evidence>
<dbReference type="Gene3D" id="2.30.40.10">
    <property type="entry name" value="Urease, subunit C, domain 1"/>
    <property type="match status" value="1"/>
</dbReference>
<keyword evidence="8" id="KW-1185">Reference proteome</keyword>
<dbReference type="RefSeq" id="WP_344651522.1">
    <property type="nucleotide sequence ID" value="NZ_BAAAGX010000020.1"/>
</dbReference>
<dbReference type="SUPFAM" id="SSF51556">
    <property type="entry name" value="Metallo-dependent hydrolases"/>
    <property type="match status" value="1"/>
</dbReference>
<dbReference type="PANTHER" id="PTHR11113:SF14">
    <property type="entry name" value="N-ACETYLGLUCOSAMINE-6-PHOSPHATE DEACETYLASE"/>
    <property type="match status" value="1"/>
</dbReference>
<dbReference type="InterPro" id="IPR003764">
    <property type="entry name" value="GlcNAc_6-P_deAcase"/>
</dbReference>
<dbReference type="CDD" id="cd00854">
    <property type="entry name" value="NagA"/>
    <property type="match status" value="1"/>
</dbReference>
<evidence type="ECO:0000256" key="5">
    <source>
        <dbReference type="PIRNR" id="PIRNR038994"/>
    </source>
</evidence>
<dbReference type="PIRSF" id="PIRSF038994">
    <property type="entry name" value="NagA"/>
    <property type="match status" value="1"/>
</dbReference>
<dbReference type="InterPro" id="IPR032466">
    <property type="entry name" value="Metal_Hydrolase"/>
</dbReference>
<keyword evidence="2" id="KW-0479">Metal-binding</keyword>
<evidence type="ECO:0000256" key="1">
    <source>
        <dbReference type="ARBA" id="ARBA00010716"/>
    </source>
</evidence>
<dbReference type="Proteomes" id="UP001500967">
    <property type="component" value="Unassembled WGS sequence"/>
</dbReference>
<sequence>MTVLAGARVVTPSGVLEQGWVSLDGSTITGVGSGPRPDGDVVDLGGGWLLPGFIDLHVHGGGGHDFTASADDLAAGVAYHLTRGTTRTLVSLVTAPVDALVTQLGWVADAAEAGTGVVGAHLEGPFLASARCGAQNPAHLIDPTPSSVERLLKAGRGHVRVVTVAPERPGGLELVDELVASGVVASVGHTDAGYETALAAFERGASLVTHAFNGMRGAHHREPGPVPAALDAGVPCELINDGVHVHPAAARLLLRGPLVLVTDAIDATGMGDGTYVLGGQDVVVSGGEARLARNGSLAGSTLTMDVAVRRAVTDVGLDIVAASAAASGTPARLLGLGGVCGAIAPGLDADLVVLDDALDLSRVMRAGHWIQG</sequence>
<evidence type="ECO:0000256" key="3">
    <source>
        <dbReference type="ARBA" id="ARBA00022801"/>
    </source>
</evidence>
<reference evidence="8" key="1">
    <citation type="journal article" date="2019" name="Int. J. Syst. Evol. Microbiol.">
        <title>The Global Catalogue of Microorganisms (GCM) 10K type strain sequencing project: providing services to taxonomists for standard genome sequencing and annotation.</title>
        <authorList>
            <consortium name="The Broad Institute Genomics Platform"/>
            <consortium name="The Broad Institute Genome Sequencing Center for Infectious Disease"/>
            <person name="Wu L."/>
            <person name="Ma J."/>
        </authorList>
    </citation>
    <scope>NUCLEOTIDE SEQUENCE [LARGE SCALE GENOMIC DNA]</scope>
    <source>
        <strain evidence="8">JCM 10425</strain>
    </source>
</reference>
<dbReference type="SUPFAM" id="SSF51338">
    <property type="entry name" value="Composite domain of metallo-dependent hydrolases"/>
    <property type="match status" value="1"/>
</dbReference>
<dbReference type="NCBIfam" id="TIGR00221">
    <property type="entry name" value="nagA"/>
    <property type="match status" value="1"/>
</dbReference>
<feature type="domain" description="Amidohydrolase-related" evidence="6">
    <location>
        <begin position="49"/>
        <end position="367"/>
    </location>
</feature>
<protein>
    <submittedName>
        <fullName evidence="7">N-acetylglucosamine-6-phosphate deacetylase</fullName>
    </submittedName>
</protein>
<keyword evidence="4 5" id="KW-0119">Carbohydrate metabolism</keyword>
<name>A0ABP3EGY2_9ACTN</name>
<evidence type="ECO:0000256" key="2">
    <source>
        <dbReference type="ARBA" id="ARBA00022723"/>
    </source>
</evidence>
<dbReference type="InterPro" id="IPR011059">
    <property type="entry name" value="Metal-dep_hydrolase_composite"/>
</dbReference>
<comment type="similarity">
    <text evidence="1 5">Belongs to the metallo-dependent hydrolases superfamily. NagA family.</text>
</comment>
<dbReference type="Pfam" id="PF01979">
    <property type="entry name" value="Amidohydro_1"/>
    <property type="match status" value="1"/>
</dbReference>
<evidence type="ECO:0000256" key="4">
    <source>
        <dbReference type="ARBA" id="ARBA00023277"/>
    </source>
</evidence>
<organism evidence="7 8">
    <name type="scientific">Cryptosporangium japonicum</name>
    <dbReference type="NCBI Taxonomy" id="80872"/>
    <lineage>
        <taxon>Bacteria</taxon>
        <taxon>Bacillati</taxon>
        <taxon>Actinomycetota</taxon>
        <taxon>Actinomycetes</taxon>
        <taxon>Cryptosporangiales</taxon>
        <taxon>Cryptosporangiaceae</taxon>
        <taxon>Cryptosporangium</taxon>
    </lineage>
</organism>
<evidence type="ECO:0000313" key="8">
    <source>
        <dbReference type="Proteomes" id="UP001500967"/>
    </source>
</evidence>
<dbReference type="Gene3D" id="3.20.20.140">
    <property type="entry name" value="Metal-dependent hydrolases"/>
    <property type="match status" value="1"/>
</dbReference>
<dbReference type="InterPro" id="IPR006680">
    <property type="entry name" value="Amidohydro-rel"/>
</dbReference>
<keyword evidence="3 5" id="KW-0378">Hydrolase</keyword>
<dbReference type="EMBL" id="BAAAGX010000020">
    <property type="protein sequence ID" value="GAA0260110.1"/>
    <property type="molecule type" value="Genomic_DNA"/>
</dbReference>
<accession>A0ABP3EGY2</accession>
<evidence type="ECO:0000313" key="7">
    <source>
        <dbReference type="EMBL" id="GAA0260110.1"/>
    </source>
</evidence>
<proteinExistence type="inferred from homology"/>